<dbReference type="HAMAP" id="MF_00337">
    <property type="entry name" value="Exonuc_7_S"/>
    <property type="match status" value="1"/>
</dbReference>
<keyword evidence="8" id="KW-1185">Reference proteome</keyword>
<name>A0ABS3LF71_9ENTE</name>
<evidence type="ECO:0000256" key="5">
    <source>
        <dbReference type="ARBA" id="ARBA00022839"/>
    </source>
</evidence>
<dbReference type="InterPro" id="IPR037004">
    <property type="entry name" value="Exonuc_VII_ssu_sf"/>
</dbReference>
<dbReference type="PANTHER" id="PTHR34137">
    <property type="entry name" value="EXODEOXYRIBONUCLEASE 7 SMALL SUBUNIT"/>
    <property type="match status" value="1"/>
</dbReference>
<keyword evidence="4 6" id="KW-0378">Hydrolase</keyword>
<comment type="caution">
    <text evidence="7">The sequence shown here is derived from an EMBL/GenBank/DDBJ whole genome shotgun (WGS) entry which is preliminary data.</text>
</comment>
<dbReference type="NCBIfam" id="TIGR01280">
    <property type="entry name" value="xseB"/>
    <property type="match status" value="1"/>
</dbReference>
<evidence type="ECO:0000256" key="6">
    <source>
        <dbReference type="HAMAP-Rule" id="MF_00337"/>
    </source>
</evidence>
<comment type="subcellular location">
    <subcellularLocation>
        <location evidence="6">Cytoplasm</location>
    </subcellularLocation>
</comment>
<evidence type="ECO:0000313" key="8">
    <source>
        <dbReference type="Proteomes" id="UP000664601"/>
    </source>
</evidence>
<sequence length="74" mass="8281">MENATFEESLAELEAIVAQLERGDVPLEEALEVFQKGMLLSKQCQDTLSKAEKTLTKMMTDDNEEVPFTGEEEA</sequence>
<evidence type="ECO:0000256" key="2">
    <source>
        <dbReference type="ARBA" id="ARBA00022490"/>
    </source>
</evidence>
<evidence type="ECO:0000256" key="3">
    <source>
        <dbReference type="ARBA" id="ARBA00022722"/>
    </source>
</evidence>
<dbReference type="EMBL" id="JAFREM010000031">
    <property type="protein sequence ID" value="MBO1308285.1"/>
    <property type="molecule type" value="Genomic_DNA"/>
</dbReference>
<evidence type="ECO:0000256" key="4">
    <source>
        <dbReference type="ARBA" id="ARBA00022801"/>
    </source>
</evidence>
<comment type="function">
    <text evidence="6">Bidirectionally degrades single-stranded DNA into large acid-insoluble oligonucleotides, which are then degraded further into small acid-soluble oligonucleotides.</text>
</comment>
<dbReference type="Pfam" id="PF02609">
    <property type="entry name" value="Exonuc_VII_S"/>
    <property type="match status" value="1"/>
</dbReference>
<organism evidence="7 8">
    <name type="scientific">Candidatus Enterococcus moelleringii</name>
    <dbReference type="NCBI Taxonomy" id="2815325"/>
    <lineage>
        <taxon>Bacteria</taxon>
        <taxon>Bacillati</taxon>
        <taxon>Bacillota</taxon>
        <taxon>Bacilli</taxon>
        <taxon>Lactobacillales</taxon>
        <taxon>Enterococcaceae</taxon>
        <taxon>Enterococcus</taxon>
    </lineage>
</organism>
<keyword evidence="2 6" id="KW-0963">Cytoplasm</keyword>
<keyword evidence="3 6" id="KW-0540">Nuclease</keyword>
<comment type="catalytic activity">
    <reaction evidence="6">
        <text>Exonucleolytic cleavage in either 5'- to 3'- or 3'- to 5'-direction to yield nucleoside 5'-phosphates.</text>
        <dbReference type="EC" id="3.1.11.6"/>
    </reaction>
</comment>
<dbReference type="Gene3D" id="1.10.287.1040">
    <property type="entry name" value="Exonuclease VII, small subunit"/>
    <property type="match status" value="1"/>
</dbReference>
<keyword evidence="5 6" id="KW-0269">Exonuclease</keyword>
<dbReference type="GO" id="GO:0008855">
    <property type="term" value="F:exodeoxyribonuclease VII activity"/>
    <property type="evidence" value="ECO:0007669"/>
    <property type="project" value="UniProtKB-EC"/>
</dbReference>
<reference evidence="7 8" key="1">
    <citation type="submission" date="2021-03" db="EMBL/GenBank/DDBJ databases">
        <title>Enterococcal diversity collection.</title>
        <authorList>
            <person name="Gilmore M.S."/>
            <person name="Schwartzman J."/>
            <person name="Van Tyne D."/>
            <person name="Martin M."/>
            <person name="Earl A.M."/>
            <person name="Manson A.L."/>
            <person name="Straub T."/>
            <person name="Salamzade R."/>
            <person name="Saavedra J."/>
            <person name="Lebreton F."/>
            <person name="Prichula J."/>
            <person name="Schaufler K."/>
            <person name="Gaca A."/>
            <person name="Sgardioli B."/>
            <person name="Wagenaar J."/>
            <person name="Strong T."/>
        </authorList>
    </citation>
    <scope>NUCLEOTIDE SEQUENCE [LARGE SCALE GENOMIC DNA]</scope>
    <source>
        <strain evidence="7 8">669A</strain>
    </source>
</reference>
<dbReference type="RefSeq" id="WP_207675277.1">
    <property type="nucleotide sequence ID" value="NZ_JAFREM010000031.1"/>
</dbReference>
<protein>
    <recommendedName>
        <fullName evidence="6">Exodeoxyribonuclease 7 small subunit</fullName>
        <ecNumber evidence="6">3.1.11.6</ecNumber>
    </recommendedName>
    <alternativeName>
        <fullName evidence="6">Exodeoxyribonuclease VII small subunit</fullName>
        <shortName evidence="6">Exonuclease VII small subunit</shortName>
    </alternativeName>
</protein>
<proteinExistence type="inferred from homology"/>
<dbReference type="InterPro" id="IPR003761">
    <property type="entry name" value="Exonuc_VII_S"/>
</dbReference>
<dbReference type="NCBIfam" id="NF002138">
    <property type="entry name" value="PRK00977.1-2"/>
    <property type="match status" value="1"/>
</dbReference>
<dbReference type="PANTHER" id="PTHR34137:SF1">
    <property type="entry name" value="EXODEOXYRIBONUCLEASE 7 SMALL SUBUNIT"/>
    <property type="match status" value="1"/>
</dbReference>
<comment type="subunit">
    <text evidence="6">Heterooligomer composed of large and small subunits.</text>
</comment>
<dbReference type="SUPFAM" id="SSF116842">
    <property type="entry name" value="XseB-like"/>
    <property type="match status" value="1"/>
</dbReference>
<evidence type="ECO:0000313" key="7">
    <source>
        <dbReference type="EMBL" id="MBO1308285.1"/>
    </source>
</evidence>
<evidence type="ECO:0000256" key="1">
    <source>
        <dbReference type="ARBA" id="ARBA00009998"/>
    </source>
</evidence>
<gene>
    <name evidence="6" type="primary">xseB</name>
    <name evidence="7" type="ORF">JZO70_19065</name>
</gene>
<dbReference type="PIRSF" id="PIRSF006488">
    <property type="entry name" value="Exonuc_VII_S"/>
    <property type="match status" value="1"/>
</dbReference>
<dbReference type="Proteomes" id="UP000664601">
    <property type="component" value="Unassembled WGS sequence"/>
</dbReference>
<accession>A0ABS3LF71</accession>
<comment type="similarity">
    <text evidence="1 6">Belongs to the XseB family.</text>
</comment>
<dbReference type="EC" id="3.1.11.6" evidence="6"/>